<name>A0A094QHY9_9ZZZZ</name>
<protein>
    <submittedName>
        <fullName evidence="1">Uncharacterized protein</fullName>
    </submittedName>
</protein>
<comment type="caution">
    <text evidence="1">The sequence shown here is derived from an EMBL/GenBank/DDBJ whole genome shotgun (WGS) entry which is preliminary data.</text>
</comment>
<dbReference type="EMBL" id="JNSL01000165">
    <property type="protein sequence ID" value="KGA13966.1"/>
    <property type="molecule type" value="Genomic_DNA"/>
</dbReference>
<dbReference type="AlphaFoldDB" id="A0A094QHY9"/>
<proteinExistence type="predicted"/>
<gene>
    <name evidence="1" type="ORF">GM51_18395</name>
</gene>
<accession>A0A094QHY9</accession>
<reference evidence="1" key="1">
    <citation type="submission" date="2014-06" db="EMBL/GenBank/DDBJ databases">
        <title>Key roles for freshwater Actinobacteria revealed by deep metagenomic sequencing.</title>
        <authorList>
            <person name="Ghai R."/>
            <person name="Mizuno C.M."/>
            <person name="Picazo A."/>
            <person name="Camacho A."/>
            <person name="Rodriguez-Valera F."/>
        </authorList>
    </citation>
    <scope>NUCLEOTIDE SEQUENCE</scope>
</reference>
<organism evidence="1">
    <name type="scientific">freshwater metagenome</name>
    <dbReference type="NCBI Taxonomy" id="449393"/>
    <lineage>
        <taxon>unclassified sequences</taxon>
        <taxon>metagenomes</taxon>
        <taxon>ecological metagenomes</taxon>
    </lineage>
</organism>
<sequence>MMVLAYLVLSGLVLVQRYEQWTGHRLNPEHPLTPFIRSISRVSGCEDFRVAPTRSTEGASRH</sequence>
<evidence type="ECO:0000313" key="1">
    <source>
        <dbReference type="EMBL" id="KGA13966.1"/>
    </source>
</evidence>